<comment type="subcellular location">
    <subcellularLocation>
        <location evidence="1 7">Nucleus</location>
    </subcellularLocation>
</comment>
<organism evidence="10 11">
    <name type="scientific">Dactylonectria macrodidyma</name>
    <dbReference type="NCBI Taxonomy" id="307937"/>
    <lineage>
        <taxon>Eukaryota</taxon>
        <taxon>Fungi</taxon>
        <taxon>Dikarya</taxon>
        <taxon>Ascomycota</taxon>
        <taxon>Pezizomycotina</taxon>
        <taxon>Sordariomycetes</taxon>
        <taxon>Hypocreomycetidae</taxon>
        <taxon>Hypocreales</taxon>
        <taxon>Nectriaceae</taxon>
        <taxon>Dactylonectria</taxon>
    </lineage>
</organism>
<comment type="similarity">
    <text evidence="2 7">Belongs to the Mediator complex subunit 1 family.</text>
</comment>
<sequence>MATPTPMKHAASQQGRTPSQFAAATPPVSTPFSNPAHAVFSPRGPRSSPQQFKKSPATSGMMAQQANAPLNFDSPSTAAAMGALGLGGGLDMGLENVGVGLGHLGAMVSEDDKLKRLEAIMEMLNKKKGLVSEAGLERLAQRIGLDCLSEEHTASNGRKTKTLVIAGSAIQLDIVLDNNIVTNISLAFPESALSVTKHVERASQILLEDLQLLPRQSPLTKTLDRFAVNLERLAILDKLSIIPGLDCHEALAGIYVSLEKLHQWDIAKVREEPGMSDKTNRALSVVAMCTRHGYPIMHSRERVGLAIQYWKTLRLIPPSSDKATAFSETREKIWSLLIGCASTGGMGHQPIRVSEDWISNAIVKAEPSLDPKRPHLDWQDPANVVLPASEENKNAGMEMLQPDLSTATVPQVMFTVTFDPPVILPQNDWMRLHTLANVNAPPIFGYPPTFDSLFFPIPPGSSQDPSELRTIARQRDVRVYDKDRNLSIKPHRNTLFIYKQIYSQVVTEMPFSHPQQLIEMLPLLRQYAFISTLLENSFGTKTKDIQPVMTNGQTPATGANASTTTTKDELADFMNANQATEKSVALDTATKKTAAENTTAQTGNASSDKHLNLDVTLWVHPTPHLQVVFPFRNSTANITLKVLEDGIVEVANENVIPREGDVEARKLKGKELTRADLGKALEHLEDLCKWAEWIRTRLS</sequence>
<feature type="compositionally biased region" description="Polar residues" evidence="8">
    <location>
        <begin position="11"/>
        <end position="22"/>
    </location>
</feature>
<evidence type="ECO:0000256" key="3">
    <source>
        <dbReference type="ARBA" id="ARBA00023015"/>
    </source>
</evidence>
<dbReference type="PANTHER" id="PTHR35041:SF4">
    <property type="entry name" value="MEDIATOR OF RNA POLYMERASE II TRANSCRIPTION SUBUNIT 1"/>
    <property type="match status" value="1"/>
</dbReference>
<dbReference type="InterPro" id="IPR019680">
    <property type="entry name" value="Mediator_Med1"/>
</dbReference>
<proteinExistence type="inferred from homology"/>
<dbReference type="Pfam" id="PF10744">
    <property type="entry name" value="Med1"/>
    <property type="match status" value="1"/>
</dbReference>
<dbReference type="PANTHER" id="PTHR35041">
    <property type="entry name" value="MEDIATOR OF RNA POLYMERASE II TRANSCRIPTION SUBUNIT 1"/>
    <property type="match status" value="1"/>
</dbReference>
<dbReference type="GO" id="GO:0016592">
    <property type="term" value="C:mediator complex"/>
    <property type="evidence" value="ECO:0007669"/>
    <property type="project" value="InterPro"/>
</dbReference>
<dbReference type="Proteomes" id="UP000738349">
    <property type="component" value="Unassembled WGS sequence"/>
</dbReference>
<evidence type="ECO:0000256" key="2">
    <source>
        <dbReference type="ARBA" id="ARBA00006210"/>
    </source>
</evidence>
<dbReference type="AlphaFoldDB" id="A0A9P9EYI8"/>
<evidence type="ECO:0000256" key="5">
    <source>
        <dbReference type="ARBA" id="ARBA00023163"/>
    </source>
</evidence>
<feature type="compositionally biased region" description="Polar residues" evidence="8">
    <location>
        <begin position="47"/>
        <end position="62"/>
    </location>
</feature>
<dbReference type="GO" id="GO:0003712">
    <property type="term" value="F:transcription coregulator activity"/>
    <property type="evidence" value="ECO:0007669"/>
    <property type="project" value="InterPro"/>
</dbReference>
<evidence type="ECO:0000256" key="7">
    <source>
        <dbReference type="RuleBase" id="RU364059"/>
    </source>
</evidence>
<evidence type="ECO:0000313" key="11">
    <source>
        <dbReference type="Proteomes" id="UP000738349"/>
    </source>
</evidence>
<keyword evidence="4 7" id="KW-0010">Activator</keyword>
<protein>
    <recommendedName>
        <fullName evidence="7">Mediator of RNA polymerase II transcription subunit 1</fullName>
    </recommendedName>
    <alternativeName>
        <fullName evidence="7">Mediator complex subunit 1</fullName>
    </alternativeName>
</protein>
<dbReference type="EMBL" id="JAGMUV010000007">
    <property type="protein sequence ID" value="KAH7148586.1"/>
    <property type="molecule type" value="Genomic_DNA"/>
</dbReference>
<comment type="caution">
    <text evidence="10">The sequence shown here is derived from an EMBL/GenBank/DDBJ whole genome shotgun (WGS) entry which is preliminary data.</text>
</comment>
<reference evidence="10" key="1">
    <citation type="journal article" date="2021" name="Nat. Commun.">
        <title>Genetic determinants of endophytism in the Arabidopsis root mycobiome.</title>
        <authorList>
            <person name="Mesny F."/>
            <person name="Miyauchi S."/>
            <person name="Thiergart T."/>
            <person name="Pickel B."/>
            <person name="Atanasova L."/>
            <person name="Karlsson M."/>
            <person name="Huettel B."/>
            <person name="Barry K.W."/>
            <person name="Haridas S."/>
            <person name="Chen C."/>
            <person name="Bauer D."/>
            <person name="Andreopoulos W."/>
            <person name="Pangilinan J."/>
            <person name="LaButti K."/>
            <person name="Riley R."/>
            <person name="Lipzen A."/>
            <person name="Clum A."/>
            <person name="Drula E."/>
            <person name="Henrissat B."/>
            <person name="Kohler A."/>
            <person name="Grigoriev I.V."/>
            <person name="Martin F.M."/>
            <person name="Hacquard S."/>
        </authorList>
    </citation>
    <scope>NUCLEOTIDE SEQUENCE</scope>
    <source>
        <strain evidence="10">MPI-CAGE-AT-0147</strain>
    </source>
</reference>
<gene>
    <name evidence="10" type="ORF">EDB81DRAFT_720317</name>
</gene>
<dbReference type="GO" id="GO:0045944">
    <property type="term" value="P:positive regulation of transcription by RNA polymerase II"/>
    <property type="evidence" value="ECO:0007669"/>
    <property type="project" value="UniProtKB-ARBA"/>
</dbReference>
<evidence type="ECO:0000256" key="4">
    <source>
        <dbReference type="ARBA" id="ARBA00023159"/>
    </source>
</evidence>
<keyword evidence="6 7" id="KW-0539">Nucleus</keyword>
<evidence type="ECO:0000313" key="10">
    <source>
        <dbReference type="EMBL" id="KAH7148586.1"/>
    </source>
</evidence>
<comment type="function">
    <text evidence="7">Component of the Mediator complex, a coactivator involved in the regulated transcription of nearly all RNA polymerase II-dependent genes. Mediator functions as a bridge to convey information from gene-specific regulatory proteins to the basal RNA polymerase II transcription machinery. Mediator is recruited to promoters by direct interactions with regulatory proteins and serves as a scaffold for the assembly of a functional preinitiation complex with RNA polymerase II and the general transcription factors.</text>
</comment>
<feature type="region of interest" description="Disordered" evidence="8">
    <location>
        <begin position="1"/>
        <end position="62"/>
    </location>
</feature>
<evidence type="ECO:0000259" key="9">
    <source>
        <dbReference type="Pfam" id="PF10744"/>
    </source>
</evidence>
<evidence type="ECO:0000256" key="8">
    <source>
        <dbReference type="SAM" id="MobiDB-lite"/>
    </source>
</evidence>
<accession>A0A9P9EYI8</accession>
<feature type="domain" description="Mediator complex subunit Med1" evidence="9">
    <location>
        <begin position="119"/>
        <end position="539"/>
    </location>
</feature>
<evidence type="ECO:0000256" key="1">
    <source>
        <dbReference type="ARBA" id="ARBA00004123"/>
    </source>
</evidence>
<dbReference type="OrthoDB" id="5310959at2759"/>
<evidence type="ECO:0000256" key="6">
    <source>
        <dbReference type="ARBA" id="ARBA00023242"/>
    </source>
</evidence>
<keyword evidence="3 7" id="KW-0805">Transcription regulation</keyword>
<keyword evidence="5 7" id="KW-0804">Transcription</keyword>
<name>A0A9P9EYI8_9HYPO</name>
<keyword evidence="11" id="KW-1185">Reference proteome</keyword>